<proteinExistence type="predicted"/>
<evidence type="ECO:0000256" key="1">
    <source>
        <dbReference type="SAM" id="Phobius"/>
    </source>
</evidence>
<accession>A0A3S3ME25</accession>
<dbReference type="PANTHER" id="PTHR21650">
    <property type="entry name" value="MEMBRALIN/KINETOCHORE PROTEIN NUF2"/>
    <property type="match status" value="1"/>
</dbReference>
<feature type="transmembrane region" description="Helical" evidence="1">
    <location>
        <begin position="482"/>
        <end position="499"/>
    </location>
</feature>
<feature type="transmembrane region" description="Helical" evidence="1">
    <location>
        <begin position="505"/>
        <end position="525"/>
    </location>
</feature>
<keyword evidence="1" id="KW-1133">Transmembrane helix</keyword>
<name>A0A3S3ME25_9MAGN</name>
<feature type="transmembrane region" description="Helical" evidence="1">
    <location>
        <begin position="453"/>
        <end position="470"/>
    </location>
</feature>
<feature type="transmembrane region" description="Helical" evidence="1">
    <location>
        <begin position="377"/>
        <end position="397"/>
    </location>
</feature>
<feature type="transmembrane region" description="Helical" evidence="1">
    <location>
        <begin position="424"/>
        <end position="447"/>
    </location>
</feature>
<evidence type="ECO:0008006" key="4">
    <source>
        <dbReference type="Google" id="ProtNLM"/>
    </source>
</evidence>
<dbReference type="STRING" id="337451.A0A3S3ME25"/>
<organism evidence="2 3">
    <name type="scientific">Cinnamomum micranthum f. kanehirae</name>
    <dbReference type="NCBI Taxonomy" id="337451"/>
    <lineage>
        <taxon>Eukaryota</taxon>
        <taxon>Viridiplantae</taxon>
        <taxon>Streptophyta</taxon>
        <taxon>Embryophyta</taxon>
        <taxon>Tracheophyta</taxon>
        <taxon>Spermatophyta</taxon>
        <taxon>Magnoliopsida</taxon>
        <taxon>Magnoliidae</taxon>
        <taxon>Laurales</taxon>
        <taxon>Lauraceae</taxon>
        <taxon>Cinnamomum</taxon>
    </lineage>
</organism>
<dbReference type="GO" id="GO:0034976">
    <property type="term" value="P:response to endoplasmic reticulum stress"/>
    <property type="evidence" value="ECO:0007669"/>
    <property type="project" value="TreeGrafter"/>
</dbReference>
<protein>
    <recommendedName>
        <fullName evidence="4">Membralin</fullName>
    </recommendedName>
</protein>
<sequence>MDPEQTFLRVHAKLSGMLLRLLKPRIRTVLEYIHLVVAIALFFLLVVMHTNFVQQPGCSSEFSGHEIADADLVHIKITSAGLWSQYTDDSHMTDIPQQGSSTDSLKIPESGDGFTFFATKLWSNWIGPGAKRGKLIFRSWKNDKEFLDPQTDNAADHSSSKLAADGAEIAVDAEVPRVGFPLYAKESMKAAVIHFRNKCHLLFPSLWRNAKLLLGSFSQSSVRKLNKENTFPVIVKTAGWNVLLDFPKWMQPFQFDRIDSLIVQWLERRSKSFEPTYLYTVEKGYFFLPEGAKSRHNIKTVNISISAQNSCFGNRWQQLLINIFVGYDTILRNSLLSSPGQGYLYNFQTKEFYDLSFAHEPAEGSVRFEDYLVTKCGVLIMSLFVFFTTTMSVSFTLRETQSRMLKFTVQLQHHARYQLPTFQLIFIHVIESLVFVPIMIGILFFLFEFYDDQLLAFMVLILVWLCELFTMISVRTPISKQFFPRFFLLYFLVFHIYFFSYASGFSYLAFAAVAAFMYHLILYFWNRFEASVDVSHRRLYGTIMWAPLIVDKAVPALERYMRSRQLGVHITSSTILTSTLHIARVNMRNPNLVNSALGSGPIPRMGPDQPPVNSVEDADVTTLQEPPAADNSDAMGSQLQFRAADSRQTEAAPNAPLSSFNSLLLWILGGASSDNRVSFFSMFRDMRDAGQVYTQTPQQENRPIPQNS</sequence>
<dbReference type="Proteomes" id="UP000283530">
    <property type="component" value="Unassembled WGS sequence"/>
</dbReference>
<evidence type="ECO:0000313" key="2">
    <source>
        <dbReference type="EMBL" id="RWR81914.1"/>
    </source>
</evidence>
<dbReference type="PANTHER" id="PTHR21650:SF4">
    <property type="entry name" value="MEMBRALIN"/>
    <property type="match status" value="1"/>
</dbReference>
<dbReference type="EMBL" id="QPKB01000004">
    <property type="protein sequence ID" value="RWR81914.1"/>
    <property type="molecule type" value="Genomic_DNA"/>
</dbReference>
<dbReference type="Pfam" id="PF09746">
    <property type="entry name" value="Membralin"/>
    <property type="match status" value="1"/>
</dbReference>
<evidence type="ECO:0000313" key="3">
    <source>
        <dbReference type="Proteomes" id="UP000283530"/>
    </source>
</evidence>
<gene>
    <name evidence="2" type="ORF">CKAN_01061900</name>
</gene>
<dbReference type="InterPro" id="IPR019144">
    <property type="entry name" value="Membralin"/>
</dbReference>
<keyword evidence="1" id="KW-0812">Transmembrane</keyword>
<comment type="caution">
    <text evidence="2">The sequence shown here is derived from an EMBL/GenBank/DDBJ whole genome shotgun (WGS) entry which is preliminary data.</text>
</comment>
<dbReference type="OrthoDB" id="6779347at2759"/>
<dbReference type="GO" id="GO:1904294">
    <property type="term" value="P:positive regulation of ERAD pathway"/>
    <property type="evidence" value="ECO:0007669"/>
    <property type="project" value="TreeGrafter"/>
</dbReference>
<dbReference type="AlphaFoldDB" id="A0A3S3ME25"/>
<keyword evidence="3" id="KW-1185">Reference proteome</keyword>
<keyword evidence="1" id="KW-0472">Membrane</keyword>
<dbReference type="GO" id="GO:0005783">
    <property type="term" value="C:endoplasmic reticulum"/>
    <property type="evidence" value="ECO:0007669"/>
    <property type="project" value="TreeGrafter"/>
</dbReference>
<reference evidence="2 3" key="1">
    <citation type="journal article" date="2019" name="Nat. Plants">
        <title>Stout camphor tree genome fills gaps in understanding of flowering plant genome evolution.</title>
        <authorList>
            <person name="Chaw S.M."/>
            <person name="Liu Y.C."/>
            <person name="Wu Y.W."/>
            <person name="Wang H.Y."/>
            <person name="Lin C.I."/>
            <person name="Wu C.S."/>
            <person name="Ke H.M."/>
            <person name="Chang L.Y."/>
            <person name="Hsu C.Y."/>
            <person name="Yang H.T."/>
            <person name="Sudianto E."/>
            <person name="Hsu M.H."/>
            <person name="Wu K.P."/>
            <person name="Wang L.N."/>
            <person name="Leebens-Mack J.H."/>
            <person name="Tsai I.J."/>
        </authorList>
    </citation>
    <scope>NUCLEOTIDE SEQUENCE [LARGE SCALE GENOMIC DNA]</scope>
    <source>
        <strain evidence="3">cv. Chaw 1501</strain>
        <tissue evidence="2">Young leaves</tissue>
    </source>
</reference>
<feature type="transmembrane region" description="Helical" evidence="1">
    <location>
        <begin position="29"/>
        <end position="48"/>
    </location>
</feature>